<accession>A0ACD1AGF8</accession>
<name>A0ACD1AGF8_9FIRM</name>
<dbReference type="EMBL" id="CP042469">
    <property type="protein sequence ID" value="QOX65466.1"/>
    <property type="molecule type" value="Genomic_DNA"/>
</dbReference>
<evidence type="ECO:0000313" key="2">
    <source>
        <dbReference type="Proteomes" id="UP000594014"/>
    </source>
</evidence>
<organism evidence="1 2">
    <name type="scientific">Anoxybacterium hadale</name>
    <dbReference type="NCBI Taxonomy" id="3408580"/>
    <lineage>
        <taxon>Bacteria</taxon>
        <taxon>Bacillati</taxon>
        <taxon>Bacillota</taxon>
        <taxon>Clostridia</taxon>
        <taxon>Peptostreptococcales</taxon>
        <taxon>Anaerovoracaceae</taxon>
        <taxon>Anoxybacterium</taxon>
    </lineage>
</organism>
<reference evidence="1" key="1">
    <citation type="submission" date="2019-08" db="EMBL/GenBank/DDBJ databases">
        <title>Genome sequence of Clostridiales bacterium MT110.</title>
        <authorList>
            <person name="Cao J."/>
        </authorList>
    </citation>
    <scope>NUCLEOTIDE SEQUENCE</scope>
    <source>
        <strain evidence="1">MT110</strain>
    </source>
</reference>
<sequence length="165" mass="19453">MQEHKRKKKVVRNKFRDGIGDYYKTNRKISQESSEETEKKAPMSSREKTMIIMIIVLLIALVIKSTMLDEVKNLSIDEQNFKTFVDYSVTEQYDGFLERSGILMYRVYDIKIADKDQKGLLRYEDPNTGRPVELIQDVRYRAKVRGYLLWILPIKHLSVTAEIEK</sequence>
<protein>
    <submittedName>
        <fullName evidence="1">Uncharacterized protein</fullName>
    </submittedName>
</protein>
<proteinExistence type="predicted"/>
<keyword evidence="2" id="KW-1185">Reference proteome</keyword>
<evidence type="ECO:0000313" key="1">
    <source>
        <dbReference type="EMBL" id="QOX65466.1"/>
    </source>
</evidence>
<gene>
    <name evidence="1" type="ORF">FRZ06_19940</name>
</gene>
<dbReference type="Proteomes" id="UP000594014">
    <property type="component" value="Chromosome"/>
</dbReference>